<evidence type="ECO:0000256" key="5">
    <source>
        <dbReference type="ARBA" id="ARBA00022618"/>
    </source>
</evidence>
<keyword evidence="8 11" id="KW-0472">Membrane</keyword>
<evidence type="ECO:0000256" key="4">
    <source>
        <dbReference type="ARBA" id="ARBA00022519"/>
    </source>
</evidence>
<dbReference type="EMBL" id="FOVJ01000008">
    <property type="protein sequence ID" value="SFO12848.1"/>
    <property type="molecule type" value="Genomic_DNA"/>
</dbReference>
<dbReference type="NCBIfam" id="TIGR02801">
    <property type="entry name" value="tolR"/>
    <property type="match status" value="1"/>
</dbReference>
<dbReference type="GO" id="GO:0015031">
    <property type="term" value="P:protein transport"/>
    <property type="evidence" value="ECO:0007669"/>
    <property type="project" value="UniProtKB-KW"/>
</dbReference>
<dbReference type="GO" id="GO:0051301">
    <property type="term" value="P:cell division"/>
    <property type="evidence" value="ECO:0007669"/>
    <property type="project" value="UniProtKB-KW"/>
</dbReference>
<evidence type="ECO:0000256" key="3">
    <source>
        <dbReference type="ARBA" id="ARBA00022475"/>
    </source>
</evidence>
<dbReference type="Gene3D" id="3.30.420.270">
    <property type="match status" value="1"/>
</dbReference>
<comment type="subcellular location">
    <subcellularLocation>
        <location evidence="1">Cell membrane</location>
        <topology evidence="1">Single-pass membrane protein</topology>
    </subcellularLocation>
    <subcellularLocation>
        <location evidence="10">Cell membrane</location>
        <topology evidence="10">Single-pass type II membrane protein</topology>
    </subcellularLocation>
</comment>
<dbReference type="InterPro" id="IPR003400">
    <property type="entry name" value="ExbD"/>
</dbReference>
<accession>A0A1I5EN01</accession>
<keyword evidence="5" id="KW-0132">Cell division</keyword>
<comment type="similarity">
    <text evidence="2 10">Belongs to the ExbD/TolR family.</text>
</comment>
<dbReference type="Pfam" id="PF02472">
    <property type="entry name" value="ExbD"/>
    <property type="match status" value="1"/>
</dbReference>
<evidence type="ECO:0000256" key="8">
    <source>
        <dbReference type="ARBA" id="ARBA00023136"/>
    </source>
</evidence>
<dbReference type="STRING" id="1266925.GCA_000619905_01724"/>
<feature type="transmembrane region" description="Helical" evidence="11">
    <location>
        <begin position="16"/>
        <end position="37"/>
    </location>
</feature>
<dbReference type="eggNOG" id="COG0848">
    <property type="taxonomic scope" value="Bacteria"/>
</dbReference>
<dbReference type="RefSeq" id="WP_256208623.1">
    <property type="nucleotide sequence ID" value="NZ_FOVJ01000008.1"/>
</dbReference>
<evidence type="ECO:0000313" key="13">
    <source>
        <dbReference type="Proteomes" id="UP000183107"/>
    </source>
</evidence>
<dbReference type="PANTHER" id="PTHR30558">
    <property type="entry name" value="EXBD MEMBRANE COMPONENT OF PMF-DRIVEN MACROMOLECULE IMPORT SYSTEM"/>
    <property type="match status" value="1"/>
</dbReference>
<dbReference type="Proteomes" id="UP000183107">
    <property type="component" value="Unassembled WGS sequence"/>
</dbReference>
<evidence type="ECO:0000313" key="12">
    <source>
        <dbReference type="EMBL" id="SFO12848.1"/>
    </source>
</evidence>
<evidence type="ECO:0000256" key="9">
    <source>
        <dbReference type="ARBA" id="ARBA00023306"/>
    </source>
</evidence>
<dbReference type="GO" id="GO:0005886">
    <property type="term" value="C:plasma membrane"/>
    <property type="evidence" value="ECO:0007669"/>
    <property type="project" value="UniProtKB-SubCell"/>
</dbReference>
<gene>
    <name evidence="12" type="ORF">SAMN05216386_2699</name>
</gene>
<keyword evidence="6 10" id="KW-0812">Transmembrane</keyword>
<dbReference type="PANTHER" id="PTHR30558:SF7">
    <property type="entry name" value="TOL-PAL SYSTEM PROTEIN TOLR"/>
    <property type="match status" value="1"/>
</dbReference>
<evidence type="ECO:0000256" key="6">
    <source>
        <dbReference type="ARBA" id="ARBA00022692"/>
    </source>
</evidence>
<dbReference type="GO" id="GO:0022857">
    <property type="term" value="F:transmembrane transporter activity"/>
    <property type="evidence" value="ECO:0007669"/>
    <property type="project" value="InterPro"/>
</dbReference>
<keyword evidence="13" id="KW-1185">Reference proteome</keyword>
<evidence type="ECO:0000256" key="10">
    <source>
        <dbReference type="RuleBase" id="RU003879"/>
    </source>
</evidence>
<dbReference type="AlphaFoldDB" id="A0A1I5EN01"/>
<protein>
    <submittedName>
        <fullName evidence="12">Biopolymer transport protein TolR</fullName>
    </submittedName>
</protein>
<evidence type="ECO:0000256" key="1">
    <source>
        <dbReference type="ARBA" id="ARBA00004162"/>
    </source>
</evidence>
<evidence type="ECO:0000256" key="7">
    <source>
        <dbReference type="ARBA" id="ARBA00022989"/>
    </source>
</evidence>
<keyword evidence="4" id="KW-0997">Cell inner membrane</keyword>
<evidence type="ECO:0000256" key="2">
    <source>
        <dbReference type="ARBA" id="ARBA00005811"/>
    </source>
</evidence>
<keyword evidence="3" id="KW-1003">Cell membrane</keyword>
<keyword evidence="7 11" id="KW-1133">Transmembrane helix</keyword>
<evidence type="ECO:0000256" key="11">
    <source>
        <dbReference type="SAM" id="Phobius"/>
    </source>
</evidence>
<reference evidence="13" key="1">
    <citation type="submission" date="2016-10" db="EMBL/GenBank/DDBJ databases">
        <authorList>
            <person name="Varghese N."/>
        </authorList>
    </citation>
    <scope>NUCLEOTIDE SEQUENCE [LARGE SCALE GENOMIC DNA]</scope>
    <source>
        <strain evidence="13">Nsp8</strain>
    </source>
</reference>
<keyword evidence="10" id="KW-0813">Transport</keyword>
<proteinExistence type="inferred from homology"/>
<organism evidence="12 13">
    <name type="scientific">Nitrosospira briensis</name>
    <dbReference type="NCBI Taxonomy" id="35799"/>
    <lineage>
        <taxon>Bacteria</taxon>
        <taxon>Pseudomonadati</taxon>
        <taxon>Pseudomonadota</taxon>
        <taxon>Betaproteobacteria</taxon>
        <taxon>Nitrosomonadales</taxon>
        <taxon>Nitrosomonadaceae</taxon>
        <taxon>Nitrosospira</taxon>
    </lineage>
</organism>
<dbReference type="InterPro" id="IPR014168">
    <property type="entry name" value="Tol-Pal_TolR"/>
</dbReference>
<name>A0A1I5EN01_9PROT</name>
<keyword evidence="9" id="KW-0131">Cell cycle</keyword>
<sequence>MTERRAKRRLMNEINVVPYIDVMLVLLVIFMITAPLITPGQIELPQIGKSLAPPVAPLEVIIKADGSLGLHDRSSTGGEQKISREELVEAIKQKQSVNIEQPVVIAGDKSVRYEEVMKVMDILQQQQVKKVGLLARPNI</sequence>
<keyword evidence="10" id="KW-0653">Protein transport</keyword>